<evidence type="ECO:0000256" key="8">
    <source>
        <dbReference type="ARBA" id="ARBA00049348"/>
    </source>
</evidence>
<dbReference type="InterPro" id="IPR036388">
    <property type="entry name" value="WH-like_DNA-bd_sf"/>
</dbReference>
<proteinExistence type="inferred from homology"/>
<sequence>MIKTNRQSPLGEITILSDHQFLYGLWFEQASHYGAHYQLDEISSGTTDVADLTINWLTQYFNHQIVDPRLIPVHPVGTPFQMAVWQQLREIPYGQAKTYRELAQTLHSSPRAIGNAVGRNPISIIIPCHRILNVHQQMTGYAGGIARKQFLLELEGIPFKD</sequence>
<dbReference type="InterPro" id="IPR014048">
    <property type="entry name" value="MethylDNA_cys_MeTrfase_DNA-bd"/>
</dbReference>
<evidence type="ECO:0000313" key="10">
    <source>
        <dbReference type="EMBL" id="KRM03346.1"/>
    </source>
</evidence>
<reference evidence="10 11" key="1">
    <citation type="journal article" date="2015" name="Genome Announc.">
        <title>Expanding the biotechnology potential of lactobacilli through comparative genomics of 213 strains and associated genera.</title>
        <authorList>
            <person name="Sun Z."/>
            <person name="Harris H.M."/>
            <person name="McCann A."/>
            <person name="Guo C."/>
            <person name="Argimon S."/>
            <person name="Zhang W."/>
            <person name="Yang X."/>
            <person name="Jeffery I.B."/>
            <person name="Cooney J.C."/>
            <person name="Kagawa T.F."/>
            <person name="Liu W."/>
            <person name="Song Y."/>
            <person name="Salvetti E."/>
            <person name="Wrobel A."/>
            <person name="Rasinkangas P."/>
            <person name="Parkhill J."/>
            <person name="Rea M.C."/>
            <person name="O'Sullivan O."/>
            <person name="Ritari J."/>
            <person name="Douillard F.P."/>
            <person name="Paul Ross R."/>
            <person name="Yang R."/>
            <person name="Briner A.E."/>
            <person name="Felis G.E."/>
            <person name="de Vos W.M."/>
            <person name="Barrangou R."/>
            <person name="Klaenhammer T.R."/>
            <person name="Caufield P.W."/>
            <person name="Cui Y."/>
            <person name="Zhang H."/>
            <person name="O'Toole P.W."/>
        </authorList>
    </citation>
    <scope>NUCLEOTIDE SEQUENCE [LARGE SCALE GENOMIC DNA]</scope>
    <source>
        <strain evidence="10 11">DSM 16045</strain>
    </source>
</reference>
<keyword evidence="6" id="KW-0227">DNA damage</keyword>
<dbReference type="PANTHER" id="PTHR10815:SF5">
    <property type="entry name" value="METHYLATED-DNA--PROTEIN-CYSTEINE METHYLTRANSFERASE"/>
    <property type="match status" value="1"/>
</dbReference>
<evidence type="ECO:0000256" key="3">
    <source>
        <dbReference type="ARBA" id="ARBA00011918"/>
    </source>
</evidence>
<dbReference type="Gene3D" id="1.10.10.10">
    <property type="entry name" value="Winged helix-like DNA-binding domain superfamily/Winged helix DNA-binding domain"/>
    <property type="match status" value="1"/>
</dbReference>
<dbReference type="InterPro" id="IPR036217">
    <property type="entry name" value="MethylDNA_cys_MeTrfase_DNAb"/>
</dbReference>
<dbReference type="GO" id="GO:0006281">
    <property type="term" value="P:DNA repair"/>
    <property type="evidence" value="ECO:0007669"/>
    <property type="project" value="UniProtKB-KW"/>
</dbReference>
<keyword evidence="5 10" id="KW-0808">Transferase</keyword>
<dbReference type="InterPro" id="IPR001497">
    <property type="entry name" value="MethylDNA_cys_MeTrfase_AS"/>
</dbReference>
<dbReference type="PROSITE" id="PS00374">
    <property type="entry name" value="MGMT"/>
    <property type="match status" value="1"/>
</dbReference>
<feature type="domain" description="Methylated-DNA-[protein]-cysteine S-methyltransferase DNA binding" evidence="9">
    <location>
        <begin position="79"/>
        <end position="157"/>
    </location>
</feature>
<comment type="catalytic activity">
    <reaction evidence="1">
        <text>a 4-O-methyl-thymidine in DNA + L-cysteinyl-[protein] = a thymidine in DNA + S-methyl-L-cysteinyl-[protein]</text>
        <dbReference type="Rhea" id="RHEA:53428"/>
        <dbReference type="Rhea" id="RHEA-COMP:10131"/>
        <dbReference type="Rhea" id="RHEA-COMP:10132"/>
        <dbReference type="Rhea" id="RHEA-COMP:13555"/>
        <dbReference type="Rhea" id="RHEA-COMP:13556"/>
        <dbReference type="ChEBI" id="CHEBI:29950"/>
        <dbReference type="ChEBI" id="CHEBI:82612"/>
        <dbReference type="ChEBI" id="CHEBI:137386"/>
        <dbReference type="ChEBI" id="CHEBI:137387"/>
        <dbReference type="EC" id="2.1.1.63"/>
    </reaction>
</comment>
<keyword evidence="11" id="KW-1185">Reference proteome</keyword>
<dbReference type="SUPFAM" id="SSF46767">
    <property type="entry name" value="Methylated DNA-protein cysteine methyltransferase, C-terminal domain"/>
    <property type="match status" value="1"/>
</dbReference>
<dbReference type="FunFam" id="1.10.10.10:FF:000214">
    <property type="entry name" value="Methylated-DNA--protein-cysteine methyltransferase"/>
    <property type="match status" value="1"/>
</dbReference>
<accession>A0A0R1VD12</accession>
<evidence type="ECO:0000256" key="6">
    <source>
        <dbReference type="ARBA" id="ARBA00022763"/>
    </source>
</evidence>
<organism evidence="10 11">
    <name type="scientific">Limosilactobacillus gastricus DSM 16045</name>
    <dbReference type="NCBI Taxonomy" id="1423749"/>
    <lineage>
        <taxon>Bacteria</taxon>
        <taxon>Bacillati</taxon>
        <taxon>Bacillota</taxon>
        <taxon>Bacilli</taxon>
        <taxon>Lactobacillales</taxon>
        <taxon>Lactobacillaceae</taxon>
        <taxon>Limosilactobacillus</taxon>
    </lineage>
</organism>
<dbReference type="PANTHER" id="PTHR10815">
    <property type="entry name" value="METHYLATED-DNA--PROTEIN-CYSTEINE METHYLTRANSFERASE"/>
    <property type="match status" value="1"/>
</dbReference>
<evidence type="ECO:0000259" key="9">
    <source>
        <dbReference type="Pfam" id="PF01035"/>
    </source>
</evidence>
<gene>
    <name evidence="10" type="ORF">FC60_GL001127</name>
</gene>
<name>A0A0R1VD12_9LACO</name>
<dbReference type="GO" id="GO:0003908">
    <property type="term" value="F:methylated-DNA-[protein]-cysteine S-methyltransferase activity"/>
    <property type="evidence" value="ECO:0007669"/>
    <property type="project" value="UniProtKB-EC"/>
</dbReference>
<dbReference type="PATRIC" id="fig|1423749.3.peg.1150"/>
<evidence type="ECO:0000313" key="11">
    <source>
        <dbReference type="Proteomes" id="UP000051739"/>
    </source>
</evidence>
<dbReference type="Gene3D" id="3.30.160.70">
    <property type="entry name" value="Methylated DNA-protein cysteine methyltransferase domain"/>
    <property type="match status" value="1"/>
</dbReference>
<evidence type="ECO:0000256" key="5">
    <source>
        <dbReference type="ARBA" id="ARBA00022679"/>
    </source>
</evidence>
<evidence type="ECO:0000256" key="1">
    <source>
        <dbReference type="ARBA" id="ARBA00001286"/>
    </source>
</evidence>
<dbReference type="RefSeq" id="WP_056936734.1">
    <property type="nucleotide sequence ID" value="NZ_AZFN01000003.1"/>
</dbReference>
<keyword evidence="4 10" id="KW-0489">Methyltransferase</keyword>
<comment type="similarity">
    <text evidence="2">Belongs to the MGMT family.</text>
</comment>
<keyword evidence="7" id="KW-0234">DNA repair</keyword>
<dbReference type="Pfam" id="PF01035">
    <property type="entry name" value="DNA_binding_1"/>
    <property type="match status" value="1"/>
</dbReference>
<dbReference type="InterPro" id="IPR036631">
    <property type="entry name" value="MGMT_N_sf"/>
</dbReference>
<evidence type="ECO:0000256" key="2">
    <source>
        <dbReference type="ARBA" id="ARBA00008711"/>
    </source>
</evidence>
<evidence type="ECO:0000256" key="4">
    <source>
        <dbReference type="ARBA" id="ARBA00022603"/>
    </source>
</evidence>
<dbReference type="GO" id="GO:0032259">
    <property type="term" value="P:methylation"/>
    <property type="evidence" value="ECO:0007669"/>
    <property type="project" value="UniProtKB-KW"/>
</dbReference>
<evidence type="ECO:0000256" key="7">
    <source>
        <dbReference type="ARBA" id="ARBA00023204"/>
    </source>
</evidence>
<protein>
    <recommendedName>
        <fullName evidence="3">methylated-DNA--[protein]-cysteine S-methyltransferase</fullName>
        <ecNumber evidence="3">2.1.1.63</ecNumber>
    </recommendedName>
</protein>
<dbReference type="NCBIfam" id="TIGR00589">
    <property type="entry name" value="ogt"/>
    <property type="match status" value="1"/>
</dbReference>
<dbReference type="AlphaFoldDB" id="A0A0R1VD12"/>
<dbReference type="EC" id="2.1.1.63" evidence="3"/>
<dbReference type="CDD" id="cd06445">
    <property type="entry name" value="ATase"/>
    <property type="match status" value="1"/>
</dbReference>
<comment type="catalytic activity">
    <reaction evidence="8">
        <text>a 6-O-methyl-2'-deoxyguanosine in DNA + L-cysteinyl-[protein] = S-methyl-L-cysteinyl-[protein] + a 2'-deoxyguanosine in DNA</text>
        <dbReference type="Rhea" id="RHEA:24000"/>
        <dbReference type="Rhea" id="RHEA-COMP:10131"/>
        <dbReference type="Rhea" id="RHEA-COMP:10132"/>
        <dbReference type="Rhea" id="RHEA-COMP:11367"/>
        <dbReference type="Rhea" id="RHEA-COMP:11368"/>
        <dbReference type="ChEBI" id="CHEBI:29950"/>
        <dbReference type="ChEBI" id="CHEBI:82612"/>
        <dbReference type="ChEBI" id="CHEBI:85445"/>
        <dbReference type="ChEBI" id="CHEBI:85448"/>
        <dbReference type="EC" id="2.1.1.63"/>
    </reaction>
</comment>
<dbReference type="Proteomes" id="UP000051739">
    <property type="component" value="Unassembled WGS sequence"/>
</dbReference>
<dbReference type="EMBL" id="AZFN01000003">
    <property type="protein sequence ID" value="KRM03346.1"/>
    <property type="molecule type" value="Genomic_DNA"/>
</dbReference>
<dbReference type="SUPFAM" id="SSF53155">
    <property type="entry name" value="Methylated DNA-protein cysteine methyltransferase domain"/>
    <property type="match status" value="1"/>
</dbReference>
<comment type="caution">
    <text evidence="10">The sequence shown here is derived from an EMBL/GenBank/DDBJ whole genome shotgun (WGS) entry which is preliminary data.</text>
</comment>